<dbReference type="PANTHER" id="PTHR31439:SF4">
    <property type="entry name" value="NEURONAL PAS DOMAIN PROTEIN"/>
    <property type="match status" value="1"/>
</dbReference>
<feature type="compositionally biased region" description="Low complexity" evidence="1">
    <location>
        <begin position="366"/>
        <end position="380"/>
    </location>
</feature>
<accession>A0ABP1A2E6</accession>
<dbReference type="EMBL" id="OZ023702">
    <property type="protein sequence ID" value="CAK9857095.1"/>
    <property type="molecule type" value="Genomic_DNA"/>
</dbReference>
<feature type="region of interest" description="Disordered" evidence="1">
    <location>
        <begin position="360"/>
        <end position="394"/>
    </location>
</feature>
<organism evidence="2 3">
    <name type="scientific">Sphagnum jensenii</name>
    <dbReference type="NCBI Taxonomy" id="128206"/>
    <lineage>
        <taxon>Eukaryota</taxon>
        <taxon>Viridiplantae</taxon>
        <taxon>Streptophyta</taxon>
        <taxon>Embryophyta</taxon>
        <taxon>Bryophyta</taxon>
        <taxon>Sphagnophytina</taxon>
        <taxon>Sphagnopsida</taxon>
        <taxon>Sphagnales</taxon>
        <taxon>Sphagnaceae</taxon>
        <taxon>Sphagnum</taxon>
    </lineage>
</organism>
<name>A0ABP1A2E6_9BRYO</name>
<reference evidence="2 3" key="1">
    <citation type="submission" date="2024-03" db="EMBL/GenBank/DDBJ databases">
        <authorList>
            <consortium name="ELIXIR-Norway"/>
            <consortium name="Elixir Norway"/>
        </authorList>
    </citation>
    <scope>NUCLEOTIDE SEQUENCE [LARGE SCALE GENOMIC DNA]</scope>
</reference>
<dbReference type="Proteomes" id="UP001497522">
    <property type="component" value="Chromosome 1"/>
</dbReference>
<proteinExistence type="predicted"/>
<sequence>MAATYHTKHVTRRTKVATYIISLEATRFKVTFDVRVPVLRFFREPCSELDVTLKGLTLGKLRGLQSLQKLDELLEESLRLCSHSQEKRNESEFASDIQDLVEPLPQITVSIFEGNSKSLSSDCCLDALLDLVVKFRTKLHIAFRTPDESGKLLLQTGIERDSVGLAKLAVAMEPLRISNNSCLCPATLLAKVMKCASVSEVNMFLFAIRGNLLLQPNSFINKLPYPSGISKTYHENQKLPGVWNLAAEVHGILPPTAWARTEFKAQGLKLQVTLQPVVTGACSMAIGVRNVQVRIQNAFLDSSPSIFLGFFLSDITVSIRPEVEGQVLFMQLEVPSPNAPYDISGTRTIGVSASATGGQNSGVAVTATDSSSDTIKSTTTDWRHEQTEGDENTGNFSWTLRRLAGVPFDHAQPKCTKISKFRRRPVTSILELPFNSDGSVTFTSEQCPKAIKWTLAPELAGTDVVWSVSATVHLTMLNRSTGTGITREIWSPHHFLHNMSTDVECTHS</sequence>
<evidence type="ECO:0000313" key="2">
    <source>
        <dbReference type="EMBL" id="CAK9857095.1"/>
    </source>
</evidence>
<evidence type="ECO:0000256" key="1">
    <source>
        <dbReference type="SAM" id="MobiDB-lite"/>
    </source>
</evidence>
<evidence type="ECO:0000313" key="3">
    <source>
        <dbReference type="Proteomes" id="UP001497522"/>
    </source>
</evidence>
<dbReference type="PANTHER" id="PTHR31439">
    <property type="entry name" value="EXPRESSED PROTEIN"/>
    <property type="match status" value="1"/>
</dbReference>
<gene>
    <name evidence="2" type="ORF">CSSPJE1EN2_LOCUS90</name>
</gene>
<keyword evidence="3" id="KW-1185">Reference proteome</keyword>
<protein>
    <submittedName>
        <fullName evidence="2">Uncharacterized protein</fullName>
    </submittedName>
</protein>